<evidence type="ECO:0000313" key="1">
    <source>
        <dbReference type="EMBL" id="TYI07610.1"/>
    </source>
</evidence>
<dbReference type="Proteomes" id="UP000322667">
    <property type="component" value="Chromosome A10"/>
</dbReference>
<keyword evidence="2" id="KW-1185">Reference proteome</keyword>
<organism evidence="1 2">
    <name type="scientific">Gossypium tomentosum</name>
    <name type="common">Hawaiian cotton</name>
    <name type="synonym">Gossypium sandvicense</name>
    <dbReference type="NCBI Taxonomy" id="34277"/>
    <lineage>
        <taxon>Eukaryota</taxon>
        <taxon>Viridiplantae</taxon>
        <taxon>Streptophyta</taxon>
        <taxon>Embryophyta</taxon>
        <taxon>Tracheophyta</taxon>
        <taxon>Spermatophyta</taxon>
        <taxon>Magnoliopsida</taxon>
        <taxon>eudicotyledons</taxon>
        <taxon>Gunneridae</taxon>
        <taxon>Pentapetalae</taxon>
        <taxon>rosids</taxon>
        <taxon>malvids</taxon>
        <taxon>Malvales</taxon>
        <taxon>Malvaceae</taxon>
        <taxon>Malvoideae</taxon>
        <taxon>Gossypium</taxon>
    </lineage>
</organism>
<name>A0A5D2NZ17_GOSTO</name>
<gene>
    <name evidence="1" type="ORF">ES332_A10G239600v1</name>
</gene>
<evidence type="ECO:0000313" key="2">
    <source>
        <dbReference type="Proteomes" id="UP000322667"/>
    </source>
</evidence>
<dbReference type="AlphaFoldDB" id="A0A5D2NZ17"/>
<protein>
    <submittedName>
        <fullName evidence="1">Uncharacterized protein</fullName>
    </submittedName>
</protein>
<sequence>MDGGRTLHLFAGLWQRCSREDANTTWGSFTTQRLGARVFHPKICLCFGP</sequence>
<proteinExistence type="predicted"/>
<dbReference type="EMBL" id="CM017619">
    <property type="protein sequence ID" value="TYI07610.1"/>
    <property type="molecule type" value="Genomic_DNA"/>
</dbReference>
<reference evidence="1 2" key="1">
    <citation type="submission" date="2019-07" db="EMBL/GenBank/DDBJ databases">
        <title>WGS assembly of Gossypium tomentosum.</title>
        <authorList>
            <person name="Chen Z.J."/>
            <person name="Sreedasyam A."/>
            <person name="Ando A."/>
            <person name="Song Q."/>
            <person name="De L."/>
            <person name="Hulse-Kemp A."/>
            <person name="Ding M."/>
            <person name="Ye W."/>
            <person name="Kirkbride R."/>
            <person name="Jenkins J."/>
            <person name="Plott C."/>
            <person name="Lovell J."/>
            <person name="Lin Y.-M."/>
            <person name="Vaughn R."/>
            <person name="Liu B."/>
            <person name="Li W."/>
            <person name="Simpson S."/>
            <person name="Scheffler B."/>
            <person name="Saski C."/>
            <person name="Grover C."/>
            <person name="Hu G."/>
            <person name="Conover J."/>
            <person name="Carlson J."/>
            <person name="Shu S."/>
            <person name="Boston L."/>
            <person name="Williams M."/>
            <person name="Peterson D."/>
            <person name="Mcgee K."/>
            <person name="Jones D."/>
            <person name="Wendel J."/>
            <person name="Stelly D."/>
            <person name="Grimwood J."/>
            <person name="Schmutz J."/>
        </authorList>
    </citation>
    <scope>NUCLEOTIDE SEQUENCE [LARGE SCALE GENOMIC DNA]</scope>
    <source>
        <strain evidence="1">7179.01</strain>
    </source>
</reference>
<accession>A0A5D2NZ17</accession>